<reference evidence="2 3" key="1">
    <citation type="journal article" date="2018" name="PLoS Genet.">
        <title>Population sequencing reveals clonal diversity and ancestral inbreeding in the grapevine cultivar Chardonnay.</title>
        <authorList>
            <person name="Roach M.J."/>
            <person name="Johnson D.L."/>
            <person name="Bohlmann J."/>
            <person name="van Vuuren H.J."/>
            <person name="Jones S.J."/>
            <person name="Pretorius I.S."/>
            <person name="Schmidt S.A."/>
            <person name="Borneman A.R."/>
        </authorList>
    </citation>
    <scope>NUCLEOTIDE SEQUENCE [LARGE SCALE GENOMIC DNA]</scope>
    <source>
        <strain evidence="3">cv. Chardonnay</strain>
        <tissue evidence="2">Leaf</tissue>
    </source>
</reference>
<organism evidence="2 3">
    <name type="scientific">Vitis vinifera</name>
    <name type="common">Grape</name>
    <dbReference type="NCBI Taxonomy" id="29760"/>
    <lineage>
        <taxon>Eukaryota</taxon>
        <taxon>Viridiplantae</taxon>
        <taxon>Streptophyta</taxon>
        <taxon>Embryophyta</taxon>
        <taxon>Tracheophyta</taxon>
        <taxon>Spermatophyta</taxon>
        <taxon>Magnoliopsida</taxon>
        <taxon>eudicotyledons</taxon>
        <taxon>Gunneridae</taxon>
        <taxon>Pentapetalae</taxon>
        <taxon>rosids</taxon>
        <taxon>Vitales</taxon>
        <taxon>Vitaceae</taxon>
        <taxon>Viteae</taxon>
        <taxon>Vitis</taxon>
    </lineage>
</organism>
<proteinExistence type="predicted"/>
<evidence type="ECO:0000256" key="1">
    <source>
        <dbReference type="SAM" id="MobiDB-lite"/>
    </source>
</evidence>
<feature type="compositionally biased region" description="Polar residues" evidence="1">
    <location>
        <begin position="88"/>
        <end position="97"/>
    </location>
</feature>
<protein>
    <submittedName>
        <fullName evidence="2">Uncharacterized protein</fullName>
    </submittedName>
</protein>
<comment type="caution">
    <text evidence="2">The sequence shown here is derived from an EMBL/GenBank/DDBJ whole genome shotgun (WGS) entry which is preliminary data.</text>
</comment>
<dbReference type="EMBL" id="QGNW01000728">
    <property type="protein sequence ID" value="RVW63924.1"/>
    <property type="molecule type" value="Genomic_DNA"/>
</dbReference>
<gene>
    <name evidence="2" type="ORF">CK203_056799</name>
</gene>
<feature type="compositionally biased region" description="Basic and acidic residues" evidence="1">
    <location>
        <begin position="165"/>
        <end position="176"/>
    </location>
</feature>
<dbReference type="Proteomes" id="UP000288805">
    <property type="component" value="Unassembled WGS sequence"/>
</dbReference>
<name>A0A438FVG3_VITVI</name>
<feature type="region of interest" description="Disordered" evidence="1">
    <location>
        <begin position="88"/>
        <end position="232"/>
    </location>
</feature>
<dbReference type="AlphaFoldDB" id="A0A438FVG3"/>
<feature type="compositionally biased region" description="Pro residues" evidence="1">
    <location>
        <begin position="129"/>
        <end position="145"/>
    </location>
</feature>
<evidence type="ECO:0000313" key="3">
    <source>
        <dbReference type="Proteomes" id="UP000288805"/>
    </source>
</evidence>
<accession>A0A438FVG3</accession>
<sequence>MDLHRSTLLQTDQAVDKHFNRENCKFHADDLHVHGIIKRKLDDIVNKNLKPFAICCLKNIASRMRNTTSLMEPKVGTCIRQKWPVQDNLSAPPTTSVIHPRRPPTSPPYRIIGTSKPVPTSYTGIKPAPYHPPNYPPKPTAPVPTPYTGRGKPPPYYPPKSTTPNRREESSLRTWRESPGASGSRTKGGSQEPPNSGTKEGRQEPAGSGTKGGSQEPSSSVTEFIKPGRYNQ</sequence>
<feature type="compositionally biased region" description="Polar residues" evidence="1">
    <location>
        <begin position="213"/>
        <end position="222"/>
    </location>
</feature>
<evidence type="ECO:0000313" key="2">
    <source>
        <dbReference type="EMBL" id="RVW63924.1"/>
    </source>
</evidence>
<feature type="compositionally biased region" description="Polar residues" evidence="1">
    <location>
        <begin position="181"/>
        <end position="198"/>
    </location>
</feature>